<evidence type="ECO:0000256" key="3">
    <source>
        <dbReference type="PIRSR" id="PIRSR603782-1"/>
    </source>
</evidence>
<proteinExistence type="inferred from homology"/>
<evidence type="ECO:0000256" key="4">
    <source>
        <dbReference type="PIRSR" id="PIRSR603782-2"/>
    </source>
</evidence>
<dbReference type="CDD" id="cd02968">
    <property type="entry name" value="SCO"/>
    <property type="match status" value="1"/>
</dbReference>
<evidence type="ECO:0000256" key="2">
    <source>
        <dbReference type="ARBA" id="ARBA00023008"/>
    </source>
</evidence>
<dbReference type="Pfam" id="PF02630">
    <property type="entry name" value="SCO1-SenC"/>
    <property type="match status" value="1"/>
</dbReference>
<dbReference type="OrthoDB" id="9790194at2"/>
<dbReference type="SUPFAM" id="SSF52833">
    <property type="entry name" value="Thioredoxin-like"/>
    <property type="match status" value="1"/>
</dbReference>
<dbReference type="PROSITE" id="PS51352">
    <property type="entry name" value="THIOREDOXIN_2"/>
    <property type="match status" value="1"/>
</dbReference>
<dbReference type="InterPro" id="IPR013766">
    <property type="entry name" value="Thioredoxin_domain"/>
</dbReference>
<keyword evidence="4" id="KW-1015">Disulfide bond</keyword>
<feature type="signal peptide" evidence="5">
    <location>
        <begin position="1"/>
        <end position="24"/>
    </location>
</feature>
<reference evidence="7 8" key="1">
    <citation type="submission" date="2016-06" db="EMBL/GenBank/DDBJ databases">
        <title>Genome sequence of endosymbiont of Candidatus Endolucinida thiodiazotropha.</title>
        <authorList>
            <person name="Poehlein A."/>
            <person name="Koenig S."/>
            <person name="Heiden S.E."/>
            <person name="Thuermer A."/>
            <person name="Voget S."/>
            <person name="Daniel R."/>
            <person name="Markert S."/>
            <person name="Gros O."/>
            <person name="Schweder T."/>
        </authorList>
    </citation>
    <scope>NUCLEOTIDE SEQUENCE [LARGE SCALE GENOMIC DNA]</scope>
    <source>
        <strain evidence="7 8">COS</strain>
    </source>
</reference>
<keyword evidence="5" id="KW-0732">Signal</keyword>
<evidence type="ECO:0000256" key="1">
    <source>
        <dbReference type="ARBA" id="ARBA00010996"/>
    </source>
</evidence>
<dbReference type="FunFam" id="3.40.30.10:FF:000013">
    <property type="entry name" value="Blast:Protein SCO1 homolog, mitochondrial"/>
    <property type="match status" value="1"/>
</dbReference>
<protein>
    <recommendedName>
        <fullName evidence="6">Thioredoxin domain-containing protein</fullName>
    </recommendedName>
</protein>
<feature type="binding site" evidence="3">
    <location>
        <position position="150"/>
    </location>
    <ligand>
        <name>Cu cation</name>
        <dbReference type="ChEBI" id="CHEBI:23378"/>
    </ligand>
</feature>
<feature type="binding site" evidence="3">
    <location>
        <position position="62"/>
    </location>
    <ligand>
        <name>Cu cation</name>
        <dbReference type="ChEBI" id="CHEBI:23378"/>
    </ligand>
</feature>
<dbReference type="RefSeq" id="WP_069120749.1">
    <property type="nucleotide sequence ID" value="NZ_MARB01000001.1"/>
</dbReference>
<evidence type="ECO:0000256" key="5">
    <source>
        <dbReference type="SAM" id="SignalP"/>
    </source>
</evidence>
<feature type="binding site" evidence="3">
    <location>
        <position position="66"/>
    </location>
    <ligand>
        <name>Cu cation</name>
        <dbReference type="ChEBI" id="CHEBI:23378"/>
    </ligand>
</feature>
<evidence type="ECO:0000313" key="8">
    <source>
        <dbReference type="Proteomes" id="UP000094769"/>
    </source>
</evidence>
<accession>A0A7Z0VQG1</accession>
<evidence type="ECO:0000259" key="6">
    <source>
        <dbReference type="PROSITE" id="PS51352"/>
    </source>
</evidence>
<dbReference type="AlphaFoldDB" id="A0A7Z0VQG1"/>
<evidence type="ECO:0000313" key="7">
    <source>
        <dbReference type="EMBL" id="ODJ89693.1"/>
    </source>
</evidence>
<dbReference type="InterPro" id="IPR036249">
    <property type="entry name" value="Thioredoxin-like_sf"/>
</dbReference>
<comment type="caution">
    <text evidence="7">The sequence shown here is derived from an EMBL/GenBank/DDBJ whole genome shotgun (WGS) entry which is preliminary data.</text>
</comment>
<dbReference type="EMBL" id="MARB01000001">
    <property type="protein sequence ID" value="ODJ89693.1"/>
    <property type="molecule type" value="Genomic_DNA"/>
</dbReference>
<gene>
    <name evidence="7" type="ORF">CODIS_02530</name>
</gene>
<name>A0A7Z0VQG1_9GAMM</name>
<dbReference type="PANTHER" id="PTHR12151">
    <property type="entry name" value="ELECTRON TRANSPORT PROTIN SCO1/SENC FAMILY MEMBER"/>
    <property type="match status" value="1"/>
</dbReference>
<dbReference type="GO" id="GO:0046872">
    <property type="term" value="F:metal ion binding"/>
    <property type="evidence" value="ECO:0007669"/>
    <property type="project" value="UniProtKB-KW"/>
</dbReference>
<feature type="domain" description="Thioredoxin" evidence="6">
    <location>
        <begin position="10"/>
        <end position="185"/>
    </location>
</feature>
<keyword evidence="8" id="KW-1185">Reference proteome</keyword>
<feature type="chain" id="PRO_5031308355" description="Thioredoxin domain-containing protein" evidence="5">
    <location>
        <begin position="25"/>
        <end position="188"/>
    </location>
</feature>
<comment type="similarity">
    <text evidence="1">Belongs to the SCO1/2 family.</text>
</comment>
<dbReference type="InterPro" id="IPR003782">
    <property type="entry name" value="SCO1/SenC"/>
</dbReference>
<keyword evidence="2 3" id="KW-0186">Copper</keyword>
<dbReference type="PANTHER" id="PTHR12151:SF25">
    <property type="entry name" value="LINALOOL DEHYDRATASE_ISOMERASE DOMAIN-CONTAINING PROTEIN"/>
    <property type="match status" value="1"/>
</dbReference>
<sequence length="188" mass="20928">MVVPAKHVLFLLIFSALSITVTWANTEELGGEFSLTDHNNNPFELRQLQGKLVLLFFGYTYCPDICPTELANVAAVLNELDDQGDRVQGLFVSLDPGRDSPEVMRDYVHYFNKGLVGLTGSEDEVAQVARQYRVNYKRHEREDGGYSIDHSANLYLIDGKGKLTAVVPYGMPPKHILDLVRGLLAESG</sequence>
<feature type="disulfide bond" description="Redox-active" evidence="4">
    <location>
        <begin position="62"/>
        <end position="66"/>
    </location>
</feature>
<organism evidence="7 8">
    <name type="scientific">Candidatus Thiodiazotropha endolucinida</name>
    <dbReference type="NCBI Taxonomy" id="1655433"/>
    <lineage>
        <taxon>Bacteria</taxon>
        <taxon>Pseudomonadati</taxon>
        <taxon>Pseudomonadota</taxon>
        <taxon>Gammaproteobacteria</taxon>
        <taxon>Chromatiales</taxon>
        <taxon>Sedimenticolaceae</taxon>
        <taxon>Candidatus Thiodiazotropha</taxon>
    </lineage>
</organism>
<dbReference type="Proteomes" id="UP000094769">
    <property type="component" value="Unassembled WGS sequence"/>
</dbReference>
<keyword evidence="3" id="KW-0479">Metal-binding</keyword>
<dbReference type="Gene3D" id="3.40.30.10">
    <property type="entry name" value="Glutaredoxin"/>
    <property type="match status" value="1"/>
</dbReference>